<feature type="domain" description="Ferritin-like diiron" evidence="10">
    <location>
        <begin position="6"/>
        <end position="155"/>
    </location>
</feature>
<dbReference type="GO" id="GO:0006826">
    <property type="term" value="P:iron ion transport"/>
    <property type="evidence" value="ECO:0007669"/>
    <property type="project" value="InterPro"/>
</dbReference>
<evidence type="ECO:0000256" key="8">
    <source>
        <dbReference type="PIRSR" id="PIRSR601519-1"/>
    </source>
</evidence>
<dbReference type="InterPro" id="IPR008331">
    <property type="entry name" value="Ferritin_DPS_dom"/>
</dbReference>
<protein>
    <recommendedName>
        <fullName evidence="9">Ferritin</fullName>
        <ecNumber evidence="9">1.16.3.1</ecNumber>
    </recommendedName>
</protein>
<evidence type="ECO:0000313" key="11">
    <source>
        <dbReference type="EMBL" id="WMQ53804.1"/>
    </source>
</evidence>
<keyword evidence="4 9" id="KW-0560">Oxidoreductase</keyword>
<evidence type="ECO:0000256" key="1">
    <source>
        <dbReference type="ARBA" id="ARBA00007513"/>
    </source>
</evidence>
<comment type="catalytic activity">
    <reaction evidence="7 9">
        <text>4 Fe(2+) + O2 + 4 H(+) = 4 Fe(3+) + 2 H2O</text>
        <dbReference type="Rhea" id="RHEA:11148"/>
        <dbReference type="ChEBI" id="CHEBI:15377"/>
        <dbReference type="ChEBI" id="CHEBI:15378"/>
        <dbReference type="ChEBI" id="CHEBI:15379"/>
        <dbReference type="ChEBI" id="CHEBI:29033"/>
        <dbReference type="ChEBI" id="CHEBI:29034"/>
        <dbReference type="EC" id="1.16.3.1"/>
    </reaction>
</comment>
<evidence type="ECO:0000256" key="5">
    <source>
        <dbReference type="ARBA" id="ARBA00023004"/>
    </source>
</evidence>
<dbReference type="EC" id="1.16.3.1" evidence="9"/>
<dbReference type="GO" id="GO:0006879">
    <property type="term" value="P:intracellular iron ion homeostasis"/>
    <property type="evidence" value="ECO:0007669"/>
    <property type="project" value="UniProtKB-KW"/>
</dbReference>
<keyword evidence="3 8" id="KW-0479">Metal-binding</keyword>
<feature type="binding site" evidence="8">
    <location>
        <position position="103"/>
    </location>
    <ligand>
        <name>Fe cation</name>
        <dbReference type="ChEBI" id="CHEBI:24875"/>
        <label>1</label>
    </ligand>
</feature>
<organism evidence="11">
    <name type="scientific">Schmidtea mediterranea</name>
    <name type="common">Freshwater planarian flatworm</name>
    <dbReference type="NCBI Taxonomy" id="79327"/>
    <lineage>
        <taxon>Eukaryota</taxon>
        <taxon>Metazoa</taxon>
        <taxon>Spiralia</taxon>
        <taxon>Lophotrochozoa</taxon>
        <taxon>Platyhelminthes</taxon>
        <taxon>Rhabditophora</taxon>
        <taxon>Seriata</taxon>
        <taxon>Tricladida</taxon>
        <taxon>Continenticola</taxon>
        <taxon>Geoplanoidea</taxon>
        <taxon>Dugesiidae</taxon>
        <taxon>Schmidtea</taxon>
    </lineage>
</organism>
<accession>A0AA51NHY3</accession>
<dbReference type="AlphaFoldDB" id="A0AA51NHY3"/>
<evidence type="ECO:0000256" key="6">
    <source>
        <dbReference type="ARBA" id="ARBA00025111"/>
    </source>
</evidence>
<comment type="similarity">
    <text evidence="1 9">Belongs to the ferritin family.</text>
</comment>
<dbReference type="GO" id="GO:0008199">
    <property type="term" value="F:ferric iron binding"/>
    <property type="evidence" value="ECO:0007669"/>
    <property type="project" value="InterPro"/>
</dbReference>
<dbReference type="PANTHER" id="PTHR11431">
    <property type="entry name" value="FERRITIN"/>
    <property type="match status" value="1"/>
</dbReference>
<evidence type="ECO:0000256" key="7">
    <source>
        <dbReference type="ARBA" id="ARBA00047990"/>
    </source>
</evidence>
<dbReference type="EMBL" id="OR504511">
    <property type="protein sequence ID" value="WMQ53804.1"/>
    <property type="molecule type" value="mRNA"/>
</dbReference>
<evidence type="ECO:0000259" key="10">
    <source>
        <dbReference type="PROSITE" id="PS50905"/>
    </source>
</evidence>
<evidence type="ECO:0000256" key="3">
    <source>
        <dbReference type="ARBA" id="ARBA00022723"/>
    </source>
</evidence>
<name>A0AA51NHY3_SCHMD</name>
<dbReference type="GO" id="GO:0008198">
    <property type="term" value="F:ferrous iron binding"/>
    <property type="evidence" value="ECO:0007669"/>
    <property type="project" value="TreeGrafter"/>
</dbReference>
<proteinExistence type="evidence at transcript level"/>
<comment type="function">
    <text evidence="9">Stores iron in a soluble, non-toxic, readily available form. Important for iron homeostasis. Iron is taken up in the ferrous form and deposited as ferric hydroxides after oxidation.</text>
</comment>
<feature type="binding site" evidence="8">
    <location>
        <position position="137"/>
    </location>
    <ligand>
        <name>Fe cation</name>
        <dbReference type="ChEBI" id="CHEBI:24875"/>
        <label>1</label>
    </ligand>
</feature>
<dbReference type="InterPro" id="IPR009040">
    <property type="entry name" value="Ferritin-like_diiron"/>
</dbReference>
<evidence type="ECO:0000256" key="9">
    <source>
        <dbReference type="RuleBase" id="RU361145"/>
    </source>
</evidence>
<dbReference type="InterPro" id="IPR012347">
    <property type="entry name" value="Ferritin-like"/>
</dbReference>
<feature type="binding site" evidence="8">
    <location>
        <position position="58"/>
    </location>
    <ligand>
        <name>Fe cation</name>
        <dbReference type="ChEBI" id="CHEBI:24875"/>
        <label>1</label>
    </ligand>
</feature>
<reference evidence="11" key="1">
    <citation type="submission" date="2023-08" db="EMBL/GenBank/DDBJ databases">
        <title>Evolutionary dynamics of whole-body regeneration across planarian flatworms.</title>
        <authorList>
            <person name="Vila-Farre M."/>
            <person name="Rink J.C."/>
        </authorList>
    </citation>
    <scope>NUCLEOTIDE SEQUENCE</scope>
    <source>
        <strain evidence="11">2</strain>
    </source>
</reference>
<sequence>MSLSKVIEVPEVEREVSNVIGQMLHLCQGYRQSEMRFLSDEINLPTFARLFELIRILETRYIEEIIRFQISRGQKVTWQDIKPVENLEASKPVQMLQIILDLEKSVHQSTINLCKLGWKNLDLALTSFLENRVILKQIKVIRKRANQLRDLKRSGDEICPMLTSRLSVRFEVEKLEERVELEIERREWRSGESRSRKRFPIIGSMNRF</sequence>
<evidence type="ECO:0000256" key="4">
    <source>
        <dbReference type="ARBA" id="ARBA00023002"/>
    </source>
</evidence>
<dbReference type="Gene3D" id="1.20.1260.10">
    <property type="match status" value="1"/>
</dbReference>
<dbReference type="GO" id="GO:0004322">
    <property type="term" value="F:ferroxidase activity"/>
    <property type="evidence" value="ECO:0007669"/>
    <property type="project" value="UniProtKB-EC"/>
</dbReference>
<dbReference type="PROSITE" id="PS50905">
    <property type="entry name" value="FERRITIN_LIKE"/>
    <property type="match status" value="1"/>
</dbReference>
<dbReference type="InterPro" id="IPR009078">
    <property type="entry name" value="Ferritin-like_SF"/>
</dbReference>
<dbReference type="Pfam" id="PF00210">
    <property type="entry name" value="Ferritin"/>
    <property type="match status" value="1"/>
</dbReference>
<keyword evidence="2 9" id="KW-0409">Iron storage</keyword>
<comment type="function">
    <text evidence="6">Stores iron in a soluble, non-toxic, readily available form. Important for iron homeostasis. Has ferroxidase activity. Iron is taken up in the ferrous form and deposited as ferric hydroxides after oxidation.</text>
</comment>
<dbReference type="PANTHER" id="PTHR11431:SF75">
    <property type="entry name" value="FERRITIN"/>
    <property type="match status" value="1"/>
</dbReference>
<dbReference type="SUPFAM" id="SSF47240">
    <property type="entry name" value="Ferritin-like"/>
    <property type="match status" value="1"/>
</dbReference>
<dbReference type="InterPro" id="IPR001519">
    <property type="entry name" value="Ferritin"/>
</dbReference>
<keyword evidence="5 8" id="KW-0408">Iron</keyword>
<evidence type="ECO:0000256" key="2">
    <source>
        <dbReference type="ARBA" id="ARBA00022434"/>
    </source>
</evidence>
<dbReference type="GO" id="GO:0005737">
    <property type="term" value="C:cytoplasm"/>
    <property type="evidence" value="ECO:0007669"/>
    <property type="project" value="TreeGrafter"/>
</dbReference>